<evidence type="ECO:0000313" key="3">
    <source>
        <dbReference type="Proteomes" id="UP000186922"/>
    </source>
</evidence>
<dbReference type="Proteomes" id="UP000186922">
    <property type="component" value="Unassembled WGS sequence"/>
</dbReference>
<accession>A0A1D1VCF3</accession>
<evidence type="ECO:0000313" key="2">
    <source>
        <dbReference type="EMBL" id="GAU99321.1"/>
    </source>
</evidence>
<name>A0A1D1VCF3_RAMVA</name>
<comment type="caution">
    <text evidence="2">The sequence shown here is derived from an EMBL/GenBank/DDBJ whole genome shotgun (WGS) entry which is preliminary data.</text>
</comment>
<protein>
    <submittedName>
        <fullName evidence="2">Uncharacterized protein</fullName>
    </submittedName>
</protein>
<dbReference type="EMBL" id="BDGG01000005">
    <property type="protein sequence ID" value="GAU99321.1"/>
    <property type="molecule type" value="Genomic_DNA"/>
</dbReference>
<dbReference type="AlphaFoldDB" id="A0A1D1VCF3"/>
<keyword evidence="3" id="KW-1185">Reference proteome</keyword>
<reference evidence="2 3" key="1">
    <citation type="journal article" date="2016" name="Nat. Commun.">
        <title>Extremotolerant tardigrade genome and improved radiotolerance of human cultured cells by tardigrade-unique protein.</title>
        <authorList>
            <person name="Hashimoto T."/>
            <person name="Horikawa D.D."/>
            <person name="Saito Y."/>
            <person name="Kuwahara H."/>
            <person name="Kozuka-Hata H."/>
            <person name="Shin-I T."/>
            <person name="Minakuchi Y."/>
            <person name="Ohishi K."/>
            <person name="Motoyama A."/>
            <person name="Aizu T."/>
            <person name="Enomoto A."/>
            <person name="Kondo K."/>
            <person name="Tanaka S."/>
            <person name="Hara Y."/>
            <person name="Koshikawa S."/>
            <person name="Sagara H."/>
            <person name="Miura T."/>
            <person name="Yokobori S."/>
            <person name="Miyagawa K."/>
            <person name="Suzuki Y."/>
            <person name="Kubo T."/>
            <person name="Oyama M."/>
            <person name="Kohara Y."/>
            <person name="Fujiyama A."/>
            <person name="Arakawa K."/>
            <person name="Katayama T."/>
            <person name="Toyoda A."/>
            <person name="Kunieda T."/>
        </authorList>
    </citation>
    <scope>NUCLEOTIDE SEQUENCE [LARGE SCALE GENOMIC DNA]</scope>
    <source>
        <strain evidence="2 3">YOKOZUNA-1</strain>
    </source>
</reference>
<evidence type="ECO:0000256" key="1">
    <source>
        <dbReference type="SAM" id="SignalP"/>
    </source>
</evidence>
<gene>
    <name evidence="2" type="primary">RvY_10345-1</name>
    <name evidence="2" type="synonym">RvY_10345.1</name>
    <name evidence="2" type="ORF">RvY_10345</name>
</gene>
<proteinExistence type="predicted"/>
<sequence>MWELLIYCALAMVVGGRAERLPGQTTRRHGSGLRVDPNEMYVRIQAEVIRLINDKGLTAVNSYCDTLQHCDPLCYAHLDTDRPNAEWPGAVATNFWQEILKIDDVDSPYINKTITRDSCAKPYREAVLRVFCEDYDPATSNDLINKWECAVNRSPYADEGSAQWSAVADCTPKFHPGSPNSIRLTFRYRIFLINKSICNASVVPIGAKTTTTKVAA</sequence>
<feature type="signal peptide" evidence="1">
    <location>
        <begin position="1"/>
        <end position="18"/>
    </location>
</feature>
<dbReference type="OrthoDB" id="10051043at2759"/>
<feature type="chain" id="PRO_5008898265" evidence="1">
    <location>
        <begin position="19"/>
        <end position="216"/>
    </location>
</feature>
<keyword evidence="1" id="KW-0732">Signal</keyword>
<organism evidence="2 3">
    <name type="scientific">Ramazzottius varieornatus</name>
    <name type="common">Water bear</name>
    <name type="synonym">Tardigrade</name>
    <dbReference type="NCBI Taxonomy" id="947166"/>
    <lineage>
        <taxon>Eukaryota</taxon>
        <taxon>Metazoa</taxon>
        <taxon>Ecdysozoa</taxon>
        <taxon>Tardigrada</taxon>
        <taxon>Eutardigrada</taxon>
        <taxon>Parachela</taxon>
        <taxon>Hypsibioidea</taxon>
        <taxon>Ramazzottiidae</taxon>
        <taxon>Ramazzottius</taxon>
    </lineage>
</organism>